<keyword evidence="5" id="KW-0863">Zinc-finger</keyword>
<gene>
    <name evidence="13" type="ordered locus">AXX17_At4g35960</name>
    <name evidence="12" type="ORF">AT9943_LOCUS17212</name>
</gene>
<dbReference type="InterPro" id="IPR016181">
    <property type="entry name" value="Acyl_CoA_acyltransferase"/>
</dbReference>
<dbReference type="SMR" id="A0A178UZG9"/>
<dbReference type="PANTHER" id="PTHR45884:SF2">
    <property type="entry name" value="N-ACETYLTRANSFERASE ECO"/>
    <property type="match status" value="1"/>
</dbReference>
<accession>A0A178UZG9</accession>
<protein>
    <submittedName>
        <fullName evidence="12">(thale cress) hypothetical protein</fullName>
    </submittedName>
    <submittedName>
        <fullName evidence="13">ECO1</fullName>
    </submittedName>
</protein>
<comment type="subcellular location">
    <subcellularLocation>
        <location evidence="1">Nucleus</location>
    </subcellularLocation>
</comment>
<evidence type="ECO:0000259" key="10">
    <source>
        <dbReference type="Pfam" id="PF13878"/>
    </source>
</evidence>
<keyword evidence="3" id="KW-0808">Transferase</keyword>
<reference evidence="14" key="1">
    <citation type="journal article" date="2016" name="Proc. Natl. Acad. Sci. U.S.A.">
        <title>Chromosome-level assembly of Arabidopsis thaliana Ler reveals the extent of translocation and inversion polymorphisms.</title>
        <authorList>
            <person name="Zapata L."/>
            <person name="Ding J."/>
            <person name="Willing E.M."/>
            <person name="Hartwig B."/>
            <person name="Bezdan D."/>
            <person name="Jiao W.B."/>
            <person name="Patel V."/>
            <person name="Velikkakam James G."/>
            <person name="Koornneef M."/>
            <person name="Ossowski S."/>
            <person name="Schneeberger K."/>
        </authorList>
    </citation>
    <scope>NUCLEOTIDE SEQUENCE [LARGE SCALE GENOMIC DNA]</scope>
    <source>
        <strain evidence="14">cv. Landsberg erecta</strain>
    </source>
</reference>
<evidence type="ECO:0000256" key="7">
    <source>
        <dbReference type="ARBA" id="ARBA00023242"/>
    </source>
</evidence>
<dbReference type="Pfam" id="PF13878">
    <property type="entry name" value="zf-C2H2_3"/>
    <property type="match status" value="1"/>
</dbReference>
<dbReference type="OMA" id="WHVYEES"/>
<evidence type="ECO:0000256" key="4">
    <source>
        <dbReference type="ARBA" id="ARBA00022723"/>
    </source>
</evidence>
<dbReference type="ExpressionAtlas" id="A0A178UZG9">
    <property type="expression patterns" value="baseline and differential"/>
</dbReference>
<keyword evidence="9" id="KW-0012">Acyltransferase</keyword>
<dbReference type="EMBL" id="LUHQ01000004">
    <property type="protein sequence ID" value="OAO98081.1"/>
    <property type="molecule type" value="Genomic_DNA"/>
</dbReference>
<dbReference type="AlphaFoldDB" id="A0A178UZG9"/>
<organism evidence="13 14">
    <name type="scientific">Arabidopsis thaliana</name>
    <name type="common">Mouse-ear cress</name>
    <dbReference type="NCBI Taxonomy" id="3702"/>
    <lineage>
        <taxon>Eukaryota</taxon>
        <taxon>Viridiplantae</taxon>
        <taxon>Streptophyta</taxon>
        <taxon>Embryophyta</taxon>
        <taxon>Tracheophyta</taxon>
        <taxon>Spermatophyta</taxon>
        <taxon>Magnoliopsida</taxon>
        <taxon>eudicotyledons</taxon>
        <taxon>Gunneridae</taxon>
        <taxon>Pentapetalae</taxon>
        <taxon>rosids</taxon>
        <taxon>malvids</taxon>
        <taxon>Brassicales</taxon>
        <taxon>Brassicaceae</taxon>
        <taxon>Camelineae</taxon>
        <taxon>Arabidopsis</taxon>
    </lineage>
</organism>
<evidence type="ECO:0000313" key="14">
    <source>
        <dbReference type="Proteomes" id="UP000078284"/>
    </source>
</evidence>
<comment type="similarity">
    <text evidence="2">Belongs to the acetyltransferase family. ECO subfamily.</text>
</comment>
<evidence type="ECO:0000256" key="8">
    <source>
        <dbReference type="ARBA" id="ARBA00023306"/>
    </source>
</evidence>
<evidence type="ECO:0000313" key="13">
    <source>
        <dbReference type="EMBL" id="OAO98081.1"/>
    </source>
</evidence>
<dbReference type="PANTHER" id="PTHR45884">
    <property type="entry name" value="N-ACETYLTRANSFERASE ECO"/>
    <property type="match status" value="1"/>
</dbReference>
<dbReference type="InterPro" id="IPR028005">
    <property type="entry name" value="AcTrfase_ESCO_Znf_dom"/>
</dbReference>
<dbReference type="SUPFAM" id="SSF55729">
    <property type="entry name" value="Acyl-CoA N-acyltransferases (Nat)"/>
    <property type="match status" value="1"/>
</dbReference>
<feature type="domain" description="N-acetyltransferase ESCO acetyl-transferase" evidence="11">
    <location>
        <begin position="267"/>
        <end position="335"/>
    </location>
</feature>
<reference evidence="12 15" key="3">
    <citation type="submission" date="2020-09" db="EMBL/GenBank/DDBJ databases">
        <authorList>
            <person name="Ashkenazy H."/>
        </authorList>
    </citation>
    <scope>NUCLEOTIDE SEQUENCE [LARGE SCALE GENOMIC DNA]</scope>
    <source>
        <strain evidence="15">cv. Cdm-0</strain>
    </source>
</reference>
<dbReference type="CDD" id="cd04301">
    <property type="entry name" value="NAT_SF"/>
    <property type="match status" value="1"/>
</dbReference>
<evidence type="ECO:0000259" key="11">
    <source>
        <dbReference type="Pfam" id="PF13880"/>
    </source>
</evidence>
<keyword evidence="8" id="KW-0131">Cell cycle</keyword>
<sequence>MQAKINSFFKPSSSSSIAASVTTDTDDGLAVWENNRNAIVNTYQRRSAITERSEVLKGCIEKTLKKGSSSVPKNHKKKRNYTQFHLELGQSDFLLRHCAECGAKYAPGDELDEKNHQSFHKDYMYGLPFKGWQNEKAFTSPLFIKNRIVMVSENDSPAHRNKVQEVVKMMEVELGEDWILHQHCKVYLFISSQRISGCLVAEPIKEAFKLIASPDDERQLQKESSSSPSTSIQFGNIVLQREVSKRCRTSDDRLDNGVIVCEEEAKPAVCGIRAIWVSPSNRRKGIATWLLDTTRESFCNNGCMLEKSQLAFSQPSSIGRSFGSKYFGTCSFLLYKAQLIDTHFS</sequence>
<evidence type="ECO:0000313" key="12">
    <source>
        <dbReference type="EMBL" id="CAD5329629.1"/>
    </source>
</evidence>
<keyword evidence="7" id="KW-0539">Nucleus</keyword>
<evidence type="ECO:0000256" key="9">
    <source>
        <dbReference type="ARBA" id="ARBA00023315"/>
    </source>
</evidence>
<dbReference type="GO" id="GO:0008270">
    <property type="term" value="F:zinc ion binding"/>
    <property type="evidence" value="ECO:0007669"/>
    <property type="project" value="UniProtKB-KW"/>
</dbReference>
<dbReference type="Pfam" id="PF13880">
    <property type="entry name" value="Acetyltransf_13"/>
    <property type="match status" value="1"/>
</dbReference>
<dbReference type="EMBL" id="LR881469">
    <property type="protein sequence ID" value="CAD5329629.1"/>
    <property type="molecule type" value="Genomic_DNA"/>
</dbReference>
<evidence type="ECO:0000256" key="1">
    <source>
        <dbReference type="ARBA" id="ARBA00004123"/>
    </source>
</evidence>
<dbReference type="Proteomes" id="UP000078284">
    <property type="component" value="Chromosome 4"/>
</dbReference>
<dbReference type="InterPro" id="IPR028009">
    <property type="entry name" value="ESCO_Acetyltransf_dom"/>
</dbReference>
<name>A0A178UZG9_ARATH</name>
<dbReference type="GO" id="GO:0016746">
    <property type="term" value="F:acyltransferase activity"/>
    <property type="evidence" value="ECO:0007669"/>
    <property type="project" value="UniProtKB-KW"/>
</dbReference>
<reference evidence="13" key="2">
    <citation type="submission" date="2016-03" db="EMBL/GenBank/DDBJ databases">
        <title>Full-length assembly of Arabidopsis thaliana Ler reveals the complement of translocations and inversions.</title>
        <authorList>
            <person name="Zapata L."/>
            <person name="Schneeberger K."/>
            <person name="Ossowski S."/>
        </authorList>
    </citation>
    <scope>NUCLEOTIDE SEQUENCE [LARGE SCALE GENOMIC DNA]</scope>
    <source>
        <tissue evidence="13">Leaf</tissue>
    </source>
</reference>
<evidence type="ECO:0000256" key="3">
    <source>
        <dbReference type="ARBA" id="ARBA00022679"/>
    </source>
</evidence>
<proteinExistence type="inferred from homology"/>
<feature type="domain" description="N-acetyltransferase ESCO zinc-finger" evidence="10">
    <location>
        <begin position="83"/>
        <end position="121"/>
    </location>
</feature>
<keyword evidence="4" id="KW-0479">Metal-binding</keyword>
<dbReference type="Proteomes" id="UP000516314">
    <property type="component" value="Chromosome 4"/>
</dbReference>
<dbReference type="GO" id="GO:0005634">
    <property type="term" value="C:nucleus"/>
    <property type="evidence" value="ECO:0007669"/>
    <property type="project" value="UniProtKB-SubCell"/>
</dbReference>
<evidence type="ECO:0000313" key="15">
    <source>
        <dbReference type="Proteomes" id="UP000516314"/>
    </source>
</evidence>
<evidence type="ECO:0000256" key="5">
    <source>
        <dbReference type="ARBA" id="ARBA00022771"/>
    </source>
</evidence>
<evidence type="ECO:0000256" key="6">
    <source>
        <dbReference type="ARBA" id="ARBA00022833"/>
    </source>
</evidence>
<keyword evidence="6" id="KW-0862">Zinc</keyword>
<dbReference type="KEGG" id="ath:AT4G31400"/>
<evidence type="ECO:0000256" key="2">
    <source>
        <dbReference type="ARBA" id="ARBA00005816"/>
    </source>
</evidence>